<dbReference type="EMBL" id="CP064760">
    <property type="protein sequence ID" value="QPE04541.1"/>
    <property type="molecule type" value="Genomic_DNA"/>
</dbReference>
<feature type="domain" description="AbiEi antitoxin C-terminal" evidence="1">
    <location>
        <begin position="88"/>
        <end position="186"/>
    </location>
</feature>
<dbReference type="Pfam" id="PF13338">
    <property type="entry name" value="AbiEi_4"/>
    <property type="match status" value="1"/>
</dbReference>
<protein>
    <submittedName>
        <fullName evidence="3">Type IV toxin-antitoxin system AbiEi family antitoxin domain-containing protein</fullName>
    </submittedName>
</protein>
<dbReference type="Pfam" id="PF09407">
    <property type="entry name" value="AbiEi_1"/>
    <property type="match status" value="1"/>
</dbReference>
<organism evidence="3 4">
    <name type="scientific">Microbacterium schleiferi</name>
    <dbReference type="NCBI Taxonomy" id="69362"/>
    <lineage>
        <taxon>Bacteria</taxon>
        <taxon>Bacillati</taxon>
        <taxon>Actinomycetota</taxon>
        <taxon>Actinomycetes</taxon>
        <taxon>Micrococcales</taxon>
        <taxon>Microbacteriaceae</taxon>
        <taxon>Microbacterium</taxon>
    </lineage>
</organism>
<evidence type="ECO:0000313" key="4">
    <source>
        <dbReference type="Proteomes" id="UP000594480"/>
    </source>
</evidence>
<evidence type="ECO:0000313" key="3">
    <source>
        <dbReference type="EMBL" id="QPE04541.1"/>
    </source>
</evidence>
<dbReference type="Proteomes" id="UP000594480">
    <property type="component" value="Chromosome"/>
</dbReference>
<proteinExistence type="predicted"/>
<sequence>MAGSTFARLGELASQRWGLVTTAQALEAGVARPTLTRLANSGALIRVARGVYRLAGAPEHEQEAILATWLALGGADRPRTDTGVPPVVAAGQTAAQLHGIGDWFPGPLEFVVPTRRGTRLDGVRLRTRELAPTEVVSVDGMPTMSVERTIADLIEQWVDRSLVADALADAADAGKLLSPARLTEYLEPLAKPNKYPSGAALAADLLALAGVDAVVPADA</sequence>
<dbReference type="KEGG" id="msf:IT882_15670"/>
<keyword evidence="4" id="KW-1185">Reference proteome</keyword>
<gene>
    <name evidence="3" type="ORF">IT882_15670</name>
</gene>
<reference evidence="3 4" key="1">
    <citation type="submission" date="2020-11" db="EMBL/GenBank/DDBJ databases">
        <title>Amino acid is mineralized and recycled by bacteria in oceanic microbiome.</title>
        <authorList>
            <person name="Zheng L.Y."/>
        </authorList>
    </citation>
    <scope>NUCLEOTIDE SEQUENCE [LARGE SCALE GENOMIC DNA]</scope>
    <source>
        <strain evidence="3 4">A32-1</strain>
    </source>
</reference>
<evidence type="ECO:0000259" key="1">
    <source>
        <dbReference type="Pfam" id="PF09407"/>
    </source>
</evidence>
<dbReference type="RefSeq" id="WP_005050774.1">
    <property type="nucleotide sequence ID" value="NZ_CP064760.1"/>
</dbReference>
<feature type="domain" description="AbiEi antitoxin N-terminal" evidence="2">
    <location>
        <begin position="11"/>
        <end position="55"/>
    </location>
</feature>
<dbReference type="InterPro" id="IPR018547">
    <property type="entry name" value="AbiEi_C"/>
</dbReference>
<dbReference type="InterPro" id="IPR025159">
    <property type="entry name" value="AbiEi_N"/>
</dbReference>
<name>A0A7S8RGL9_9MICO</name>
<dbReference type="AlphaFoldDB" id="A0A7S8RGL9"/>
<evidence type="ECO:0000259" key="2">
    <source>
        <dbReference type="Pfam" id="PF13338"/>
    </source>
</evidence>
<accession>A0A7S8RGL9</accession>